<dbReference type="NCBIfam" id="NF033564">
    <property type="entry name" value="transpos_ISAs1"/>
    <property type="match status" value="1"/>
</dbReference>
<gene>
    <name evidence="2" type="ORF">MO867_22505</name>
</gene>
<accession>A0A9X2ERH7</accession>
<dbReference type="InterPro" id="IPR047647">
    <property type="entry name" value="ISAs1_transpos"/>
</dbReference>
<dbReference type="AlphaFoldDB" id="A0A9X2ERH7"/>
<dbReference type="GO" id="GO:0006313">
    <property type="term" value="P:DNA transposition"/>
    <property type="evidence" value="ECO:0007669"/>
    <property type="project" value="InterPro"/>
</dbReference>
<feature type="non-terminal residue" evidence="2">
    <location>
        <position position="179"/>
    </location>
</feature>
<keyword evidence="3" id="KW-1185">Reference proteome</keyword>
<protein>
    <submittedName>
        <fullName evidence="2">ISAs1 family transposase</fullName>
    </submittedName>
</protein>
<dbReference type="Pfam" id="PF01609">
    <property type="entry name" value="DDE_Tnp_1"/>
    <property type="match status" value="1"/>
</dbReference>
<dbReference type="GO" id="GO:0003677">
    <property type="term" value="F:DNA binding"/>
    <property type="evidence" value="ECO:0007669"/>
    <property type="project" value="InterPro"/>
</dbReference>
<sequence>MKGNQDKLHRQIAAHFNNLFDMQHHKHVDTDCVEEVSRGRIESRKCLSTSSIDWLEGKEQWHGLRSVVAVQAKRSVAGHTSCETRYYISSLEPRSAELNQIIRSHWGVENSLHWILDVVFREDDSRFRSGNAPENMAILRHSALNQLQAAKPSFRKDMSIKRLRKKAGWDSETLDKIIT</sequence>
<feature type="domain" description="Transposase IS4-like" evidence="1">
    <location>
        <begin position="45"/>
        <end position="145"/>
    </location>
</feature>
<dbReference type="InterPro" id="IPR002559">
    <property type="entry name" value="Transposase_11"/>
</dbReference>
<dbReference type="GO" id="GO:0004803">
    <property type="term" value="F:transposase activity"/>
    <property type="evidence" value="ECO:0007669"/>
    <property type="project" value="InterPro"/>
</dbReference>
<reference evidence="2" key="1">
    <citation type="journal article" date="2022" name="Arch. Microbiol.">
        <title>Microbulbifer okhotskensis sp. nov., isolated from a deep bottom sediment of the Okhotsk Sea.</title>
        <authorList>
            <person name="Romanenko L."/>
            <person name="Kurilenko V."/>
            <person name="Otstavnykh N."/>
            <person name="Velansky P."/>
            <person name="Isaeva M."/>
            <person name="Mikhailov V."/>
        </authorList>
    </citation>
    <scope>NUCLEOTIDE SEQUENCE</scope>
    <source>
        <strain evidence="2">OS29</strain>
    </source>
</reference>
<name>A0A9X2ERH7_9GAMM</name>
<evidence type="ECO:0000313" key="3">
    <source>
        <dbReference type="Proteomes" id="UP001139028"/>
    </source>
</evidence>
<dbReference type="Proteomes" id="UP001139028">
    <property type="component" value="Unassembled WGS sequence"/>
</dbReference>
<dbReference type="PANTHER" id="PTHR30298">
    <property type="entry name" value="H REPEAT-ASSOCIATED PREDICTED TRANSPOSASE"/>
    <property type="match status" value="1"/>
</dbReference>
<evidence type="ECO:0000313" key="2">
    <source>
        <dbReference type="EMBL" id="MCO1337099.1"/>
    </source>
</evidence>
<evidence type="ECO:0000259" key="1">
    <source>
        <dbReference type="Pfam" id="PF01609"/>
    </source>
</evidence>
<dbReference type="PANTHER" id="PTHR30298:SF0">
    <property type="entry name" value="PROTEIN YBFL-RELATED"/>
    <property type="match status" value="1"/>
</dbReference>
<dbReference type="EMBL" id="JALBWM010000361">
    <property type="protein sequence ID" value="MCO1337099.1"/>
    <property type="molecule type" value="Genomic_DNA"/>
</dbReference>
<organism evidence="2 3">
    <name type="scientific">Microbulbifer okhotskensis</name>
    <dbReference type="NCBI Taxonomy" id="2926617"/>
    <lineage>
        <taxon>Bacteria</taxon>
        <taxon>Pseudomonadati</taxon>
        <taxon>Pseudomonadota</taxon>
        <taxon>Gammaproteobacteria</taxon>
        <taxon>Cellvibrionales</taxon>
        <taxon>Microbulbiferaceae</taxon>
        <taxon>Microbulbifer</taxon>
    </lineage>
</organism>
<comment type="caution">
    <text evidence="2">The sequence shown here is derived from an EMBL/GenBank/DDBJ whole genome shotgun (WGS) entry which is preliminary data.</text>
</comment>
<dbReference type="InterPro" id="IPR051698">
    <property type="entry name" value="Transposase_11-like"/>
</dbReference>
<proteinExistence type="predicted"/>